<dbReference type="AlphaFoldDB" id="A0A918H701"/>
<evidence type="ECO:0000313" key="3">
    <source>
        <dbReference type="Proteomes" id="UP000619486"/>
    </source>
</evidence>
<gene>
    <name evidence="2" type="ORF">GCM10014713_38530</name>
</gene>
<feature type="region of interest" description="Disordered" evidence="1">
    <location>
        <begin position="1"/>
        <end position="42"/>
    </location>
</feature>
<keyword evidence="3" id="KW-1185">Reference proteome</keyword>
<reference evidence="2" key="1">
    <citation type="journal article" date="2014" name="Int. J. Syst. Evol. Microbiol.">
        <title>Complete genome sequence of Corynebacterium casei LMG S-19264T (=DSM 44701T), isolated from a smear-ripened cheese.</title>
        <authorList>
            <consortium name="US DOE Joint Genome Institute (JGI-PGF)"/>
            <person name="Walter F."/>
            <person name="Albersmeier A."/>
            <person name="Kalinowski J."/>
            <person name="Ruckert C."/>
        </authorList>
    </citation>
    <scope>NUCLEOTIDE SEQUENCE</scope>
    <source>
        <strain evidence="2">JCM 3172</strain>
    </source>
</reference>
<name>A0A918H701_9ACTN</name>
<dbReference type="EMBL" id="BMQQ01000014">
    <property type="protein sequence ID" value="GGT41118.1"/>
    <property type="molecule type" value="Genomic_DNA"/>
</dbReference>
<comment type="caution">
    <text evidence="2">The sequence shown here is derived from an EMBL/GenBank/DDBJ whole genome shotgun (WGS) entry which is preliminary data.</text>
</comment>
<reference evidence="2" key="2">
    <citation type="submission" date="2020-09" db="EMBL/GenBank/DDBJ databases">
        <authorList>
            <person name="Sun Q."/>
            <person name="Ohkuma M."/>
        </authorList>
    </citation>
    <scope>NUCLEOTIDE SEQUENCE</scope>
    <source>
        <strain evidence="2">JCM 3172</strain>
    </source>
</reference>
<protein>
    <submittedName>
        <fullName evidence="2">Uncharacterized protein</fullName>
    </submittedName>
</protein>
<proteinExistence type="predicted"/>
<evidence type="ECO:0000256" key="1">
    <source>
        <dbReference type="SAM" id="MobiDB-lite"/>
    </source>
</evidence>
<feature type="compositionally biased region" description="Basic and acidic residues" evidence="1">
    <location>
        <begin position="1"/>
        <end position="19"/>
    </location>
</feature>
<sequence length="89" mass="9008">MAAERGEQGRAHMGVRGDGDVPVAGHSDALHPPPLSCGRPLSHPLKCGRAVQTPYRSGTGGSPRPAVRMGARGAAGYEVGGGPAGRRSQ</sequence>
<dbReference type="Proteomes" id="UP000619486">
    <property type="component" value="Unassembled WGS sequence"/>
</dbReference>
<organism evidence="2 3">
    <name type="scientific">Streptomyces purpureus</name>
    <dbReference type="NCBI Taxonomy" id="1951"/>
    <lineage>
        <taxon>Bacteria</taxon>
        <taxon>Bacillati</taxon>
        <taxon>Actinomycetota</taxon>
        <taxon>Actinomycetes</taxon>
        <taxon>Kitasatosporales</taxon>
        <taxon>Streptomycetaceae</taxon>
        <taxon>Streptomyces</taxon>
    </lineage>
</organism>
<accession>A0A918H701</accession>
<evidence type="ECO:0000313" key="2">
    <source>
        <dbReference type="EMBL" id="GGT41118.1"/>
    </source>
</evidence>